<keyword evidence="2" id="KW-1133">Transmembrane helix</keyword>
<dbReference type="RefSeq" id="WP_175432531.1">
    <property type="nucleotide sequence ID" value="NZ_CP021978.1"/>
</dbReference>
<feature type="region of interest" description="Disordered" evidence="1">
    <location>
        <begin position="49"/>
        <end position="71"/>
    </location>
</feature>
<organism evidence="3 4">
    <name type="scientific">Streptomyces hawaiiensis</name>
    <dbReference type="NCBI Taxonomy" id="67305"/>
    <lineage>
        <taxon>Bacteria</taxon>
        <taxon>Bacillati</taxon>
        <taxon>Actinomycetota</taxon>
        <taxon>Actinomycetes</taxon>
        <taxon>Kitasatosporales</taxon>
        <taxon>Streptomycetaceae</taxon>
        <taxon>Streptomyces</taxon>
    </lineage>
</organism>
<reference evidence="3 4" key="1">
    <citation type="submission" date="2017-06" db="EMBL/GenBank/DDBJ databases">
        <title>Complete Genome Sequence of Streptomyces hawaiiensis NRRL 15010 and insights into acyldepsipeptides biosynthesis.</title>
        <authorList>
            <person name="Mariita R.M."/>
            <person name="Sello J.K."/>
        </authorList>
    </citation>
    <scope>NUCLEOTIDE SEQUENCE [LARGE SCALE GENOMIC DNA]</scope>
    <source>
        <strain evidence="3 4">ATCC 12236</strain>
    </source>
</reference>
<proteinExistence type="predicted"/>
<dbReference type="KEGG" id="shaw:CEB94_14135"/>
<name>A0A6G5RE75_9ACTN</name>
<evidence type="ECO:0000256" key="1">
    <source>
        <dbReference type="SAM" id="MobiDB-lite"/>
    </source>
</evidence>
<accession>A0A6G5RE75</accession>
<keyword evidence="2" id="KW-0472">Membrane</keyword>
<evidence type="ECO:0000256" key="2">
    <source>
        <dbReference type="SAM" id="Phobius"/>
    </source>
</evidence>
<protein>
    <submittedName>
        <fullName evidence="3">Uncharacterized protein</fullName>
    </submittedName>
</protein>
<evidence type="ECO:0000313" key="3">
    <source>
        <dbReference type="EMBL" id="QCD55882.1"/>
    </source>
</evidence>
<feature type="transmembrane region" description="Helical" evidence="2">
    <location>
        <begin position="6"/>
        <end position="23"/>
    </location>
</feature>
<dbReference type="AlphaFoldDB" id="A0A6G5RE75"/>
<keyword evidence="4" id="KW-1185">Reference proteome</keyword>
<dbReference type="Proteomes" id="UP000495940">
    <property type="component" value="Chromosome"/>
</dbReference>
<dbReference type="EMBL" id="CP021978">
    <property type="protein sequence ID" value="QCD55882.1"/>
    <property type="molecule type" value="Genomic_DNA"/>
</dbReference>
<keyword evidence="2" id="KW-0812">Transmembrane</keyword>
<gene>
    <name evidence="3" type="ORF">CEB94_14135</name>
</gene>
<sequence length="71" mass="7878">MIELGILFGLFLVTALALIFVLLRRQNGRTENADGLLIEQARRIQAQNDRATYGTGAANGHLPTVRDPYRP</sequence>
<evidence type="ECO:0000313" key="4">
    <source>
        <dbReference type="Proteomes" id="UP000495940"/>
    </source>
</evidence>